<dbReference type="GO" id="GO:0016020">
    <property type="term" value="C:membrane"/>
    <property type="evidence" value="ECO:0007669"/>
    <property type="project" value="UniProtKB-SubCell"/>
</dbReference>
<organism evidence="3">
    <name type="scientific">Sesamum radiatum</name>
    <name type="common">Black benniseed</name>
    <dbReference type="NCBI Taxonomy" id="300843"/>
    <lineage>
        <taxon>Eukaryota</taxon>
        <taxon>Viridiplantae</taxon>
        <taxon>Streptophyta</taxon>
        <taxon>Embryophyta</taxon>
        <taxon>Tracheophyta</taxon>
        <taxon>Spermatophyta</taxon>
        <taxon>Magnoliopsida</taxon>
        <taxon>eudicotyledons</taxon>
        <taxon>Gunneridae</taxon>
        <taxon>Pentapetalae</taxon>
        <taxon>asterids</taxon>
        <taxon>lamiids</taxon>
        <taxon>Lamiales</taxon>
        <taxon>Pedaliaceae</taxon>
        <taxon>Sesamum</taxon>
    </lineage>
</organism>
<dbReference type="PANTHER" id="PTHR45651">
    <property type="entry name" value="CYCLIC NUCLEOTIDE-GATED ION CHANNEL 15-RELATED-RELATED"/>
    <property type="match status" value="1"/>
</dbReference>
<protein>
    <submittedName>
        <fullName evidence="3">Cyclic nucleotide-gated ion channel 1</fullName>
    </submittedName>
</protein>
<dbReference type="EMBL" id="JACGWJ010000014">
    <property type="protein sequence ID" value="KAL0373813.1"/>
    <property type="molecule type" value="Genomic_DNA"/>
</dbReference>
<keyword evidence="1" id="KW-0406">Ion transport</keyword>
<keyword evidence="1" id="KW-0813">Transport</keyword>
<evidence type="ECO:0000256" key="2">
    <source>
        <dbReference type="SAM" id="MobiDB-lite"/>
    </source>
</evidence>
<proteinExistence type="predicted"/>
<reference evidence="3" key="2">
    <citation type="journal article" date="2024" name="Plant">
        <title>Genomic evolution and insights into agronomic trait innovations of Sesamum species.</title>
        <authorList>
            <person name="Miao H."/>
            <person name="Wang L."/>
            <person name="Qu L."/>
            <person name="Liu H."/>
            <person name="Sun Y."/>
            <person name="Le M."/>
            <person name="Wang Q."/>
            <person name="Wei S."/>
            <person name="Zheng Y."/>
            <person name="Lin W."/>
            <person name="Duan Y."/>
            <person name="Cao H."/>
            <person name="Xiong S."/>
            <person name="Wang X."/>
            <person name="Wei L."/>
            <person name="Li C."/>
            <person name="Ma Q."/>
            <person name="Ju M."/>
            <person name="Zhao R."/>
            <person name="Li G."/>
            <person name="Mu C."/>
            <person name="Tian Q."/>
            <person name="Mei H."/>
            <person name="Zhang T."/>
            <person name="Gao T."/>
            <person name="Zhang H."/>
        </authorList>
    </citation>
    <scope>NUCLEOTIDE SEQUENCE</scope>
    <source>
        <strain evidence="3">G02</strain>
    </source>
</reference>
<dbReference type="SUPFAM" id="SSF81324">
    <property type="entry name" value="Voltage-gated potassium channels"/>
    <property type="match status" value="1"/>
</dbReference>
<reference evidence="3" key="1">
    <citation type="submission" date="2020-06" db="EMBL/GenBank/DDBJ databases">
        <authorList>
            <person name="Li T."/>
            <person name="Hu X."/>
            <person name="Zhang T."/>
            <person name="Song X."/>
            <person name="Zhang H."/>
            <person name="Dai N."/>
            <person name="Sheng W."/>
            <person name="Hou X."/>
            <person name="Wei L."/>
        </authorList>
    </citation>
    <scope>NUCLEOTIDE SEQUENCE</scope>
    <source>
        <strain evidence="3">G02</strain>
        <tissue evidence="3">Leaf</tissue>
    </source>
</reference>
<evidence type="ECO:0000256" key="1">
    <source>
        <dbReference type="ARBA" id="ARBA00023303"/>
    </source>
</evidence>
<name>A0AAW2R128_SESRA</name>
<evidence type="ECO:0000313" key="3">
    <source>
        <dbReference type="EMBL" id="KAL0373813.1"/>
    </source>
</evidence>
<keyword evidence="1" id="KW-0407">Ion channel</keyword>
<dbReference type="PANTHER" id="PTHR45651:SF76">
    <property type="entry name" value="CYCLIC NUCLEOTIDE-GATED ION CHANNEL 1-LIKE"/>
    <property type="match status" value="1"/>
</dbReference>
<accession>A0AAW2R128</accession>
<comment type="caution">
    <text evidence="3">The sequence shown here is derived from an EMBL/GenBank/DDBJ whole genome shotgun (WGS) entry which is preliminary data.</text>
</comment>
<feature type="region of interest" description="Disordered" evidence="2">
    <location>
        <begin position="58"/>
        <end position="77"/>
    </location>
</feature>
<sequence>MLIFRFEDHNSKSSFTSEGQSNRRLFPWRNPSFSSIVGGIKGAFVKVYERIKILRKGSSDGNHTRSNRPRSSPTKEVLDPQGPFLLVWNKIFLISCTIALFLDPLYIYTTTIDAKNLCLSVDEKLQITFHTGVRAPSSRLSGKDELIKDPKAIAKWYLSNFFIVDILSVLPLPQVIILIGNPIANSSLSQASRDLLDSLIYVQCVPRTHRITPLLHAVQGTSGIFVEIAWASAACNFLGYILVCHVPKHATIFVLLSFETSVTLQAS</sequence>
<dbReference type="GO" id="GO:0034220">
    <property type="term" value="P:monoatomic ion transmembrane transport"/>
    <property type="evidence" value="ECO:0007669"/>
    <property type="project" value="UniProtKB-KW"/>
</dbReference>
<dbReference type="AlphaFoldDB" id="A0AAW2R128"/>
<gene>
    <name evidence="3" type="ORF">Sradi_3297000</name>
</gene>